<dbReference type="PANTHER" id="PTHR45947">
    <property type="entry name" value="SULFOQUINOVOSYL TRANSFERASE SQD2"/>
    <property type="match status" value="1"/>
</dbReference>
<dbReference type="InterPro" id="IPR001296">
    <property type="entry name" value="Glyco_trans_1"/>
</dbReference>
<dbReference type="EMBL" id="CP036264">
    <property type="protein sequence ID" value="QEF99496.1"/>
    <property type="molecule type" value="Genomic_DNA"/>
</dbReference>
<dbReference type="InterPro" id="IPR028098">
    <property type="entry name" value="Glyco_trans_4-like_N"/>
</dbReference>
<name>A0A5B9MHF6_9BACT</name>
<dbReference type="Pfam" id="PF00534">
    <property type="entry name" value="Glycos_transf_1"/>
    <property type="match status" value="1"/>
</dbReference>
<dbReference type="CDD" id="cd03794">
    <property type="entry name" value="GT4_WbuB-like"/>
    <property type="match status" value="1"/>
</dbReference>
<protein>
    <submittedName>
        <fullName evidence="3">Putative glycosyl transferase</fullName>
    </submittedName>
</protein>
<dbReference type="SUPFAM" id="SSF53756">
    <property type="entry name" value="UDP-Glycosyltransferase/glycogen phosphorylase"/>
    <property type="match status" value="1"/>
</dbReference>
<accession>A0A5B9MHF6</accession>
<dbReference type="Pfam" id="PF13579">
    <property type="entry name" value="Glyco_trans_4_4"/>
    <property type="match status" value="1"/>
</dbReference>
<evidence type="ECO:0000313" key="4">
    <source>
        <dbReference type="Proteomes" id="UP000321353"/>
    </source>
</evidence>
<keyword evidence="3" id="KW-0808">Transferase</keyword>
<organism evidence="3 4">
    <name type="scientific">Stieleria maiorica</name>
    <dbReference type="NCBI Taxonomy" id="2795974"/>
    <lineage>
        <taxon>Bacteria</taxon>
        <taxon>Pseudomonadati</taxon>
        <taxon>Planctomycetota</taxon>
        <taxon>Planctomycetia</taxon>
        <taxon>Pirellulales</taxon>
        <taxon>Pirellulaceae</taxon>
        <taxon>Stieleria</taxon>
    </lineage>
</organism>
<dbReference type="KEGG" id="smam:Mal15_35610"/>
<feature type="domain" description="Glycosyltransferase subfamily 4-like N-terminal" evidence="2">
    <location>
        <begin position="26"/>
        <end position="203"/>
    </location>
</feature>
<sequence>MPKPRRRIVFLNRSYWPDIEATGQLLTDLCRGLAERFDVHVVCGQPNSPEADSSYLQAGAESRDGVTIHRLTHYQFAKKNPFGRILNLLSFYWSARRFLRRVEWGADVVVSETDPFLMPIAGAEFAKRVGAEHCVYLQDIYPDVAEAVGKVRVPGIAPLLRRKLRATYKDASRIIVLGRCMRKRLTNAPWGIHRDRIEIVPNWSDCQEIAPIDHRENEFRIRHGLSDAFVVMHSGNMGLTQRLEMLITAAAQPNWPERAKLVLVGNGASRDKLLEHSARLNLPSGRVEFVYYQPRTQLAESLSAADLHVVSMHEKVTGCLCPSKLYGIMAAGRGVLAIADPQTDLCQTIRERDLGWCVRPGSASAIADAVAEAEAESRRASSSDFVNRQRRARHAAIRDFDRPVIVKRFAQILSSILSDHAIDLGDHDLHGAALSQNYSASDSGIALSL</sequence>
<dbReference type="Proteomes" id="UP000321353">
    <property type="component" value="Chromosome"/>
</dbReference>
<feature type="domain" description="Glycosyl transferase family 1" evidence="1">
    <location>
        <begin position="221"/>
        <end position="380"/>
    </location>
</feature>
<proteinExistence type="predicted"/>
<dbReference type="RefSeq" id="WP_147868883.1">
    <property type="nucleotide sequence ID" value="NZ_CP036264.1"/>
</dbReference>
<evidence type="ECO:0000259" key="2">
    <source>
        <dbReference type="Pfam" id="PF13579"/>
    </source>
</evidence>
<dbReference type="GO" id="GO:0016758">
    <property type="term" value="F:hexosyltransferase activity"/>
    <property type="evidence" value="ECO:0007669"/>
    <property type="project" value="TreeGrafter"/>
</dbReference>
<dbReference type="Gene3D" id="3.40.50.2000">
    <property type="entry name" value="Glycogen Phosphorylase B"/>
    <property type="match status" value="2"/>
</dbReference>
<evidence type="ECO:0000259" key="1">
    <source>
        <dbReference type="Pfam" id="PF00534"/>
    </source>
</evidence>
<reference evidence="3 4" key="1">
    <citation type="submission" date="2019-02" db="EMBL/GenBank/DDBJ databases">
        <title>Planctomycetal bacteria perform biofilm scaping via a novel small molecule.</title>
        <authorList>
            <person name="Jeske O."/>
            <person name="Boedeker C."/>
            <person name="Wiegand S."/>
            <person name="Breitling P."/>
            <person name="Kallscheuer N."/>
            <person name="Jogler M."/>
            <person name="Rohde M."/>
            <person name="Petersen J."/>
            <person name="Medema M.H."/>
            <person name="Surup F."/>
            <person name="Jogler C."/>
        </authorList>
    </citation>
    <scope>NUCLEOTIDE SEQUENCE [LARGE SCALE GENOMIC DNA]</scope>
    <source>
        <strain evidence="3 4">Mal15</strain>
    </source>
</reference>
<dbReference type="AlphaFoldDB" id="A0A5B9MHF6"/>
<dbReference type="InterPro" id="IPR050194">
    <property type="entry name" value="Glycosyltransferase_grp1"/>
</dbReference>
<dbReference type="PANTHER" id="PTHR45947:SF3">
    <property type="entry name" value="SULFOQUINOVOSYL TRANSFERASE SQD2"/>
    <property type="match status" value="1"/>
</dbReference>
<gene>
    <name evidence="3" type="ORF">Mal15_35610</name>
</gene>
<keyword evidence="4" id="KW-1185">Reference proteome</keyword>
<evidence type="ECO:0000313" key="3">
    <source>
        <dbReference type="EMBL" id="QEF99496.1"/>
    </source>
</evidence>